<dbReference type="GO" id="GO:0007165">
    <property type="term" value="P:signal transduction"/>
    <property type="evidence" value="ECO:0007669"/>
    <property type="project" value="TreeGrafter"/>
</dbReference>
<dbReference type="InterPro" id="IPR041489">
    <property type="entry name" value="PDZ_6"/>
</dbReference>
<dbReference type="Pfam" id="PF03572">
    <property type="entry name" value="Peptidase_S41"/>
    <property type="match status" value="1"/>
</dbReference>
<sequence length="345" mass="35927">MPAVRDFARTMPGAIYEDATTVRARERGPACIGVGVPSDANALATHGLSSVQLGSPAYKAGVRVGDVIERVDAQAVQGRTPLELLSALCGADGSTVTLQVRRGERQFDVTVARRVPVSDPFTSVLLPNDVGYIGVRTSASKLGGLPFELGVEIDRLQRQGARRFILDGHGNASLSVENGAALADVFLRAGLLLRMYDVNGERKPSPSQAHNGMYDVDAPLVVLVNESTAYGGEVLAAALQAYGRARVVGARTSGNGVLFFPFRTPQGGVLSVPVRAWFTPSDRSVHGVGVTPDVVAPSDSGVFPDQPNVSLDASVAAALALLARTSGQQAACAPAQGHKQLVAPA</sequence>
<keyword evidence="3" id="KW-1185">Reference proteome</keyword>
<dbReference type="AlphaFoldDB" id="A0A318S2G7"/>
<dbReference type="Gene3D" id="2.30.42.10">
    <property type="match status" value="1"/>
</dbReference>
<dbReference type="GO" id="GO:0004175">
    <property type="term" value="F:endopeptidase activity"/>
    <property type="evidence" value="ECO:0007669"/>
    <property type="project" value="TreeGrafter"/>
</dbReference>
<dbReference type="CDD" id="cd06567">
    <property type="entry name" value="Peptidase_S41"/>
    <property type="match status" value="1"/>
</dbReference>
<gene>
    <name evidence="2" type="ORF">DES52_11691</name>
</gene>
<proteinExistence type="predicted"/>
<evidence type="ECO:0000313" key="3">
    <source>
        <dbReference type="Proteomes" id="UP000248326"/>
    </source>
</evidence>
<dbReference type="Pfam" id="PF17820">
    <property type="entry name" value="PDZ_6"/>
    <property type="match status" value="1"/>
</dbReference>
<protein>
    <submittedName>
        <fullName evidence="2">C-terminal peptidase prc</fullName>
    </submittedName>
</protein>
<name>A0A318S2G7_9DEIO</name>
<dbReference type="Gene3D" id="3.30.750.44">
    <property type="match status" value="1"/>
</dbReference>
<comment type="caution">
    <text evidence="2">The sequence shown here is derived from an EMBL/GenBank/DDBJ whole genome shotgun (WGS) entry which is preliminary data.</text>
</comment>
<dbReference type="Gene3D" id="3.90.226.10">
    <property type="entry name" value="2-enoyl-CoA Hydratase, Chain A, domain 1"/>
    <property type="match status" value="1"/>
</dbReference>
<evidence type="ECO:0000313" key="2">
    <source>
        <dbReference type="EMBL" id="PYE51024.1"/>
    </source>
</evidence>
<dbReference type="SUPFAM" id="SSF50156">
    <property type="entry name" value="PDZ domain-like"/>
    <property type="match status" value="1"/>
</dbReference>
<dbReference type="PANTHER" id="PTHR32060">
    <property type="entry name" value="TAIL-SPECIFIC PROTEASE"/>
    <property type="match status" value="1"/>
</dbReference>
<accession>A0A318S2G7</accession>
<dbReference type="GO" id="GO:0008236">
    <property type="term" value="F:serine-type peptidase activity"/>
    <property type="evidence" value="ECO:0007669"/>
    <property type="project" value="InterPro"/>
</dbReference>
<feature type="domain" description="PDZ" evidence="1">
    <location>
        <begin position="19"/>
        <end position="88"/>
    </location>
</feature>
<dbReference type="SMART" id="SM00228">
    <property type="entry name" value="PDZ"/>
    <property type="match status" value="1"/>
</dbReference>
<dbReference type="PROSITE" id="PS50106">
    <property type="entry name" value="PDZ"/>
    <property type="match status" value="1"/>
</dbReference>
<dbReference type="RefSeq" id="WP_170131137.1">
    <property type="nucleotide sequence ID" value="NZ_QJSX01000016.1"/>
</dbReference>
<dbReference type="InterPro" id="IPR005151">
    <property type="entry name" value="Tail-specific_protease"/>
</dbReference>
<dbReference type="Proteomes" id="UP000248326">
    <property type="component" value="Unassembled WGS sequence"/>
</dbReference>
<dbReference type="SMART" id="SM00245">
    <property type="entry name" value="TSPc"/>
    <property type="match status" value="1"/>
</dbReference>
<organism evidence="2 3">
    <name type="scientific">Deinococcus yavapaiensis KR-236</name>
    <dbReference type="NCBI Taxonomy" id="694435"/>
    <lineage>
        <taxon>Bacteria</taxon>
        <taxon>Thermotogati</taxon>
        <taxon>Deinococcota</taxon>
        <taxon>Deinococci</taxon>
        <taxon>Deinococcales</taxon>
        <taxon>Deinococcaceae</taxon>
        <taxon>Deinococcus</taxon>
    </lineage>
</organism>
<dbReference type="PANTHER" id="PTHR32060:SF30">
    <property type="entry name" value="CARBOXY-TERMINAL PROCESSING PROTEASE CTPA"/>
    <property type="match status" value="1"/>
</dbReference>
<dbReference type="InterPro" id="IPR036034">
    <property type="entry name" value="PDZ_sf"/>
</dbReference>
<evidence type="ECO:0000259" key="1">
    <source>
        <dbReference type="PROSITE" id="PS50106"/>
    </source>
</evidence>
<dbReference type="EMBL" id="QJSX01000016">
    <property type="protein sequence ID" value="PYE51024.1"/>
    <property type="molecule type" value="Genomic_DNA"/>
</dbReference>
<dbReference type="GO" id="GO:0030288">
    <property type="term" value="C:outer membrane-bounded periplasmic space"/>
    <property type="evidence" value="ECO:0007669"/>
    <property type="project" value="TreeGrafter"/>
</dbReference>
<dbReference type="InterPro" id="IPR001478">
    <property type="entry name" value="PDZ"/>
</dbReference>
<dbReference type="SUPFAM" id="SSF52096">
    <property type="entry name" value="ClpP/crotonase"/>
    <property type="match status" value="1"/>
</dbReference>
<dbReference type="InterPro" id="IPR029045">
    <property type="entry name" value="ClpP/crotonase-like_dom_sf"/>
</dbReference>
<dbReference type="GO" id="GO:0006508">
    <property type="term" value="P:proteolysis"/>
    <property type="evidence" value="ECO:0007669"/>
    <property type="project" value="InterPro"/>
</dbReference>
<reference evidence="2 3" key="1">
    <citation type="submission" date="2018-06" db="EMBL/GenBank/DDBJ databases">
        <title>Genomic Encyclopedia of Type Strains, Phase IV (KMG-IV): sequencing the most valuable type-strain genomes for metagenomic binning, comparative biology and taxonomic classification.</title>
        <authorList>
            <person name="Goeker M."/>
        </authorList>
    </citation>
    <scope>NUCLEOTIDE SEQUENCE [LARGE SCALE GENOMIC DNA]</scope>
    <source>
        <strain evidence="2 3">DSM 18048</strain>
    </source>
</reference>